<gene>
    <name evidence="1" type="ordered locus">Turpa_1069</name>
</gene>
<evidence type="ECO:0000313" key="2">
    <source>
        <dbReference type="Proteomes" id="UP000006048"/>
    </source>
</evidence>
<protein>
    <recommendedName>
        <fullName evidence="3">HEAT repeat domain-containing protein</fullName>
    </recommendedName>
</protein>
<dbReference type="InterPro" id="IPR016024">
    <property type="entry name" value="ARM-type_fold"/>
</dbReference>
<dbReference type="KEGG" id="tpx:Turpa_1069"/>
<reference evidence="1 2" key="1">
    <citation type="submission" date="2012-06" db="EMBL/GenBank/DDBJ databases">
        <title>The complete chromosome of genome of Turneriella parva DSM 21527.</title>
        <authorList>
            <consortium name="US DOE Joint Genome Institute (JGI-PGF)"/>
            <person name="Lucas S."/>
            <person name="Han J."/>
            <person name="Lapidus A."/>
            <person name="Bruce D."/>
            <person name="Goodwin L."/>
            <person name="Pitluck S."/>
            <person name="Peters L."/>
            <person name="Kyrpides N."/>
            <person name="Mavromatis K."/>
            <person name="Ivanova N."/>
            <person name="Mikhailova N."/>
            <person name="Chertkov O."/>
            <person name="Detter J.C."/>
            <person name="Tapia R."/>
            <person name="Han C."/>
            <person name="Land M."/>
            <person name="Hauser L."/>
            <person name="Markowitz V."/>
            <person name="Cheng J.-F."/>
            <person name="Hugenholtz P."/>
            <person name="Woyke T."/>
            <person name="Wu D."/>
            <person name="Gronow S."/>
            <person name="Wellnitz S."/>
            <person name="Brambilla E."/>
            <person name="Klenk H.-P."/>
            <person name="Eisen J.A."/>
        </authorList>
    </citation>
    <scope>NUCLEOTIDE SEQUENCE [LARGE SCALE GENOMIC DNA]</scope>
    <source>
        <strain evidence="2">ATCC BAA-1111 / DSM 21527 / NCTC 11395 / H</strain>
    </source>
</reference>
<dbReference type="AlphaFoldDB" id="I4B361"/>
<evidence type="ECO:0008006" key="3">
    <source>
        <dbReference type="Google" id="ProtNLM"/>
    </source>
</evidence>
<dbReference type="Proteomes" id="UP000006048">
    <property type="component" value="Chromosome"/>
</dbReference>
<dbReference type="EMBL" id="CP002959">
    <property type="protein sequence ID" value="AFM11718.1"/>
    <property type="molecule type" value="Genomic_DNA"/>
</dbReference>
<proteinExistence type="predicted"/>
<dbReference type="STRING" id="869212.Turpa_1069"/>
<sequence length="268" mass="31286">MRRIEVFPFGAIVFRPYRNYVIRLIAAGLFCLQITVCKSAPQSIGGPPPKLTVEQFMLQDWQRQVEYLESIGKFGRSGDDDKIIGAALTDDDSAVVVASLQVILKLERDEHLPQVLPLLKHDDAMIRWHALLIVERLASDQRLITEVARLMSDKEWLVREAAYRTLRKYSSERKTKTYFYTVLLNLKERNTSVVVEIYRTLVWYDDESAWPYVIKRSYHCKSASELILVMRELARTKTREAQVRLKTLTRSQSVIVRQEANELLREYY</sequence>
<dbReference type="Gene3D" id="1.25.10.10">
    <property type="entry name" value="Leucine-rich Repeat Variant"/>
    <property type="match status" value="1"/>
</dbReference>
<organism evidence="1 2">
    <name type="scientific">Turneriella parva (strain ATCC BAA-1111 / DSM 21527 / NCTC 11395 / H)</name>
    <name type="common">Leptospira parva</name>
    <dbReference type="NCBI Taxonomy" id="869212"/>
    <lineage>
        <taxon>Bacteria</taxon>
        <taxon>Pseudomonadati</taxon>
        <taxon>Spirochaetota</taxon>
        <taxon>Spirochaetia</taxon>
        <taxon>Leptospirales</taxon>
        <taxon>Leptospiraceae</taxon>
        <taxon>Turneriella</taxon>
    </lineage>
</organism>
<accession>I4B361</accession>
<dbReference type="HOGENOM" id="CLU_1038045_0_0_12"/>
<dbReference type="SUPFAM" id="SSF48371">
    <property type="entry name" value="ARM repeat"/>
    <property type="match status" value="1"/>
</dbReference>
<dbReference type="InterPro" id="IPR011989">
    <property type="entry name" value="ARM-like"/>
</dbReference>
<dbReference type="Pfam" id="PF13646">
    <property type="entry name" value="HEAT_2"/>
    <property type="match status" value="1"/>
</dbReference>
<name>I4B361_TURPD</name>
<dbReference type="RefSeq" id="WP_014802235.1">
    <property type="nucleotide sequence ID" value="NC_018020.1"/>
</dbReference>
<evidence type="ECO:0000313" key="1">
    <source>
        <dbReference type="EMBL" id="AFM11718.1"/>
    </source>
</evidence>
<keyword evidence="2" id="KW-1185">Reference proteome</keyword>